<organism evidence="6 7">
    <name type="scientific">Linnemannia gamsii</name>
    <dbReference type="NCBI Taxonomy" id="64522"/>
    <lineage>
        <taxon>Eukaryota</taxon>
        <taxon>Fungi</taxon>
        <taxon>Fungi incertae sedis</taxon>
        <taxon>Mucoromycota</taxon>
        <taxon>Mortierellomycotina</taxon>
        <taxon>Mortierellomycetes</taxon>
        <taxon>Mortierellales</taxon>
        <taxon>Mortierellaceae</taxon>
        <taxon>Linnemannia</taxon>
    </lineage>
</organism>
<dbReference type="GO" id="GO:0016853">
    <property type="term" value="F:isomerase activity"/>
    <property type="evidence" value="ECO:0007669"/>
    <property type="project" value="UniProtKB-KW"/>
</dbReference>
<sequence length="310" mass="32773">MAAINGNHVASSTTTTASTAQGNGAINLIGEPKYDLNDLHFNPIKEADVSREMTRRYMTDMLDHAETDVVVIGAGSAGLSCAWELSKNPDIQVTVIEQSVSPGGGAWLGGQLFSAMIVRKPGQHFLAEVGVPFDDCNENYVVVKHAALFTSTILSKLLMRPNVKLFNALAAEDLIVKNGRVAGVVTNWTLVTLHHDTQSCMDPNVIEAKVVVSSTGHDGPMGASGVKRLQKIGLIKNVPGMIALDMNAAEDGIVANTREVVPGMVITGMEVAELDGVPRMGPTFGAMMLSGQKAAHCALKSLGLDNVLTN</sequence>
<evidence type="ECO:0000256" key="2">
    <source>
        <dbReference type="ARBA" id="ARBA00022723"/>
    </source>
</evidence>
<keyword evidence="7" id="KW-1185">Reference proteome</keyword>
<keyword evidence="5" id="KW-0520">NAD</keyword>
<gene>
    <name evidence="6" type="primary">THI1</name>
    <name evidence="6" type="ORF">BGZ96_010096</name>
</gene>
<keyword evidence="1" id="KW-0808">Transferase</keyword>
<dbReference type="Proteomes" id="UP001194696">
    <property type="component" value="Unassembled WGS sequence"/>
</dbReference>
<protein>
    <submittedName>
        <fullName evidence="6">Triosephosphate isomerase</fullName>
    </submittedName>
</protein>
<dbReference type="Gene3D" id="6.10.250.2840">
    <property type="match status" value="1"/>
</dbReference>
<evidence type="ECO:0000313" key="7">
    <source>
        <dbReference type="Proteomes" id="UP001194696"/>
    </source>
</evidence>
<dbReference type="Pfam" id="PF01946">
    <property type="entry name" value="Thi4"/>
    <property type="match status" value="1"/>
</dbReference>
<keyword evidence="4" id="KW-0408">Iron</keyword>
<accession>A0ABQ7JVS5</accession>
<dbReference type="PANTHER" id="PTHR43422:SF3">
    <property type="entry name" value="THIAMINE THIAZOLE SYNTHASE"/>
    <property type="match status" value="1"/>
</dbReference>
<evidence type="ECO:0000256" key="1">
    <source>
        <dbReference type="ARBA" id="ARBA00022679"/>
    </source>
</evidence>
<dbReference type="NCBIfam" id="TIGR00292">
    <property type="entry name" value="sulfide-dependent adenosine diphosphate thiazole synthase"/>
    <property type="match status" value="1"/>
</dbReference>
<reference evidence="6 7" key="1">
    <citation type="journal article" date="2020" name="Fungal Divers.">
        <title>Resolving the Mortierellaceae phylogeny through synthesis of multi-gene phylogenetics and phylogenomics.</title>
        <authorList>
            <person name="Vandepol N."/>
            <person name="Liber J."/>
            <person name="Desiro A."/>
            <person name="Na H."/>
            <person name="Kennedy M."/>
            <person name="Barry K."/>
            <person name="Grigoriev I.V."/>
            <person name="Miller A.N."/>
            <person name="O'Donnell K."/>
            <person name="Stajich J.E."/>
            <person name="Bonito G."/>
        </authorList>
    </citation>
    <scope>NUCLEOTIDE SEQUENCE [LARGE SCALE GENOMIC DNA]</scope>
    <source>
        <strain evidence="6 7">AD045</strain>
    </source>
</reference>
<evidence type="ECO:0000256" key="3">
    <source>
        <dbReference type="ARBA" id="ARBA00022977"/>
    </source>
</evidence>
<comment type="caution">
    <text evidence="6">The sequence shown here is derived from an EMBL/GenBank/DDBJ whole genome shotgun (WGS) entry which is preliminary data.</text>
</comment>
<proteinExistence type="predicted"/>
<keyword evidence="6" id="KW-0413">Isomerase</keyword>
<dbReference type="InterPro" id="IPR002922">
    <property type="entry name" value="Thi4_fam"/>
</dbReference>
<keyword evidence="3" id="KW-0784">Thiamine biosynthesis</keyword>
<evidence type="ECO:0000313" key="6">
    <source>
        <dbReference type="EMBL" id="KAG0285700.1"/>
    </source>
</evidence>
<evidence type="ECO:0000256" key="5">
    <source>
        <dbReference type="ARBA" id="ARBA00023027"/>
    </source>
</evidence>
<evidence type="ECO:0000256" key="4">
    <source>
        <dbReference type="ARBA" id="ARBA00023004"/>
    </source>
</evidence>
<dbReference type="InterPro" id="IPR036188">
    <property type="entry name" value="FAD/NAD-bd_sf"/>
</dbReference>
<name>A0ABQ7JVS5_9FUNG</name>
<dbReference type="SUPFAM" id="SSF51905">
    <property type="entry name" value="FAD/NAD(P)-binding domain"/>
    <property type="match status" value="1"/>
</dbReference>
<dbReference type="Gene3D" id="3.50.50.60">
    <property type="entry name" value="FAD/NAD(P)-binding domain"/>
    <property type="match status" value="1"/>
</dbReference>
<keyword evidence="2" id="KW-0479">Metal-binding</keyword>
<dbReference type="PANTHER" id="PTHR43422">
    <property type="entry name" value="THIAMINE THIAZOLE SYNTHASE"/>
    <property type="match status" value="1"/>
</dbReference>
<dbReference type="EMBL" id="JAAAIM010000641">
    <property type="protein sequence ID" value="KAG0285700.1"/>
    <property type="molecule type" value="Genomic_DNA"/>
</dbReference>